<evidence type="ECO:0000256" key="10">
    <source>
        <dbReference type="ARBA" id="ARBA00047899"/>
    </source>
</evidence>
<dbReference type="Pfam" id="PF07714">
    <property type="entry name" value="PK_Tyr_Ser-Thr"/>
    <property type="match status" value="1"/>
</dbReference>
<name>A0A4Y7ITB9_PAPSO</name>
<feature type="binding site" evidence="12">
    <location>
        <position position="114"/>
    </location>
    <ligand>
        <name>ATP</name>
        <dbReference type="ChEBI" id="CHEBI:30616"/>
    </ligand>
</feature>
<evidence type="ECO:0000256" key="2">
    <source>
        <dbReference type="ARBA" id="ARBA00012513"/>
    </source>
</evidence>
<dbReference type="Gene3D" id="1.10.510.10">
    <property type="entry name" value="Transferase(Phosphotransferase) domain 1"/>
    <property type="match status" value="1"/>
</dbReference>
<evidence type="ECO:0000259" key="14">
    <source>
        <dbReference type="PROSITE" id="PS50011"/>
    </source>
</evidence>
<evidence type="ECO:0000313" key="15">
    <source>
        <dbReference type="EMBL" id="RZC51927.1"/>
    </source>
</evidence>
<evidence type="ECO:0000256" key="5">
    <source>
        <dbReference type="ARBA" id="ARBA00022692"/>
    </source>
</evidence>
<dbReference type="Proteomes" id="UP000316621">
    <property type="component" value="Chromosome 2"/>
</dbReference>
<evidence type="ECO:0000256" key="7">
    <source>
        <dbReference type="ARBA" id="ARBA00022840"/>
    </source>
</evidence>
<proteinExistence type="predicted"/>
<dbReference type="GO" id="GO:0005524">
    <property type="term" value="F:ATP binding"/>
    <property type="evidence" value="ECO:0007669"/>
    <property type="project" value="UniProtKB-UniRule"/>
</dbReference>
<dbReference type="Gene3D" id="3.30.200.20">
    <property type="entry name" value="Phosphorylase Kinase, domain 1"/>
    <property type="match status" value="1"/>
</dbReference>
<comment type="catalytic activity">
    <reaction evidence="11">
        <text>L-seryl-[protein] + ATP = O-phospho-L-seryl-[protein] + ADP + H(+)</text>
        <dbReference type="Rhea" id="RHEA:17989"/>
        <dbReference type="Rhea" id="RHEA-COMP:9863"/>
        <dbReference type="Rhea" id="RHEA-COMP:11604"/>
        <dbReference type="ChEBI" id="CHEBI:15378"/>
        <dbReference type="ChEBI" id="CHEBI:29999"/>
        <dbReference type="ChEBI" id="CHEBI:30616"/>
        <dbReference type="ChEBI" id="CHEBI:83421"/>
        <dbReference type="ChEBI" id="CHEBI:456216"/>
        <dbReference type="EC" id="2.7.11.1"/>
    </reaction>
</comment>
<evidence type="ECO:0000256" key="1">
    <source>
        <dbReference type="ARBA" id="ARBA00004162"/>
    </source>
</evidence>
<keyword evidence="7 12" id="KW-0067">ATP-binding</keyword>
<evidence type="ECO:0000256" key="11">
    <source>
        <dbReference type="ARBA" id="ARBA00048679"/>
    </source>
</evidence>
<dbReference type="OrthoDB" id="4062651at2759"/>
<keyword evidence="5 13" id="KW-0812">Transmembrane</keyword>
<dbReference type="InterPro" id="IPR011009">
    <property type="entry name" value="Kinase-like_dom_sf"/>
</dbReference>
<evidence type="ECO:0000256" key="3">
    <source>
        <dbReference type="ARBA" id="ARBA00022527"/>
    </source>
</evidence>
<dbReference type="PANTHER" id="PTHR47982:SF54">
    <property type="entry name" value="PROTEIN KINASE SUPERFAMILY PROTEIN"/>
    <property type="match status" value="1"/>
</dbReference>
<sequence>MAGSFATIIGSAAGGVLLVLIVAGLLWYWLHYRKLSNKNSESSSDPSALVEWNRGGSVSVGGPALYGPQGARQFKLEELDQATKKFSETNFIGVGSFGLVYTGLLHDGTFAVVKRRSGAPRQEFVEEVCYLSDIQHRNLVTLLGYCQEDGSQMLVYEYLPNDSVCSHLYDNNGQESTTKLEFKQRLSIALGAAKGLCHLHSLKPPLVHKNFRTANVLVDENFIPKIADAGILRLLEKIEEAGPSSGTANENAFRDPEIEESRLLSESGDVYSFGVFLLELISGQEVSKISFSAPGESLIKWVESRLGLNSLVDNRLTSNFTSEGMKDLIRLTIGCLNKIGRWRPKMDMVVRELDRILEKEMTRTTVMGTGITTVVTPGSELFTSK</sequence>
<gene>
    <name evidence="15" type="ORF">C5167_020354</name>
</gene>
<comment type="subcellular location">
    <subcellularLocation>
        <location evidence="1">Cell membrane</location>
        <topology evidence="1">Single-pass membrane protein</topology>
    </subcellularLocation>
</comment>
<dbReference type="InterPro" id="IPR000719">
    <property type="entry name" value="Prot_kinase_dom"/>
</dbReference>
<protein>
    <recommendedName>
        <fullName evidence="2">non-specific serine/threonine protein kinase</fullName>
        <ecNumber evidence="2">2.7.11.1</ecNumber>
    </recommendedName>
</protein>
<keyword evidence="9 13" id="KW-0472">Membrane</keyword>
<evidence type="ECO:0000256" key="4">
    <source>
        <dbReference type="ARBA" id="ARBA00022679"/>
    </source>
</evidence>
<keyword evidence="6 12" id="KW-0547">Nucleotide-binding</keyword>
<dbReference type="GO" id="GO:0005886">
    <property type="term" value="C:plasma membrane"/>
    <property type="evidence" value="ECO:0007669"/>
    <property type="project" value="UniProtKB-SubCell"/>
</dbReference>
<reference evidence="15 16" key="1">
    <citation type="journal article" date="2018" name="Science">
        <title>The opium poppy genome and morphinan production.</title>
        <authorList>
            <person name="Guo L."/>
            <person name="Winzer T."/>
            <person name="Yang X."/>
            <person name="Li Y."/>
            <person name="Ning Z."/>
            <person name="He Z."/>
            <person name="Teodor R."/>
            <person name="Lu Y."/>
            <person name="Bowser T.A."/>
            <person name="Graham I.A."/>
            <person name="Ye K."/>
        </authorList>
    </citation>
    <scope>NUCLEOTIDE SEQUENCE [LARGE SCALE GENOMIC DNA]</scope>
    <source>
        <strain evidence="16">cv. HN1</strain>
        <tissue evidence="15">Leaves</tissue>
    </source>
</reference>
<feature type="transmembrane region" description="Helical" evidence="13">
    <location>
        <begin position="6"/>
        <end position="30"/>
    </location>
</feature>
<dbReference type="OMA" id="QCMSFPG"/>
<keyword evidence="3" id="KW-0723">Serine/threonine-protein kinase</keyword>
<dbReference type="PROSITE" id="PS50011">
    <property type="entry name" value="PROTEIN_KINASE_DOM"/>
    <property type="match status" value="1"/>
</dbReference>
<dbReference type="AlphaFoldDB" id="A0A4Y7ITB9"/>
<keyword evidence="4" id="KW-0808">Transferase</keyword>
<evidence type="ECO:0000256" key="13">
    <source>
        <dbReference type="SAM" id="Phobius"/>
    </source>
</evidence>
<dbReference type="STRING" id="3469.A0A4Y7ITB9"/>
<dbReference type="InterPro" id="IPR017441">
    <property type="entry name" value="Protein_kinase_ATP_BS"/>
</dbReference>
<dbReference type="InterPro" id="IPR047117">
    <property type="entry name" value="PERK1-13-like"/>
</dbReference>
<evidence type="ECO:0000256" key="6">
    <source>
        <dbReference type="ARBA" id="ARBA00022741"/>
    </source>
</evidence>
<evidence type="ECO:0000256" key="9">
    <source>
        <dbReference type="ARBA" id="ARBA00023136"/>
    </source>
</evidence>
<dbReference type="Gramene" id="RZC51927">
    <property type="protein sequence ID" value="RZC51927"/>
    <property type="gene ID" value="C5167_020354"/>
</dbReference>
<keyword evidence="3" id="KW-0418">Kinase</keyword>
<keyword evidence="16" id="KW-1185">Reference proteome</keyword>
<dbReference type="InterPro" id="IPR001245">
    <property type="entry name" value="Ser-Thr/Tyr_kinase_cat_dom"/>
</dbReference>
<feature type="domain" description="Protein kinase" evidence="14">
    <location>
        <begin position="86"/>
        <end position="357"/>
    </location>
</feature>
<comment type="catalytic activity">
    <reaction evidence="10">
        <text>L-threonyl-[protein] + ATP = O-phospho-L-threonyl-[protein] + ADP + H(+)</text>
        <dbReference type="Rhea" id="RHEA:46608"/>
        <dbReference type="Rhea" id="RHEA-COMP:11060"/>
        <dbReference type="Rhea" id="RHEA-COMP:11605"/>
        <dbReference type="ChEBI" id="CHEBI:15378"/>
        <dbReference type="ChEBI" id="CHEBI:30013"/>
        <dbReference type="ChEBI" id="CHEBI:30616"/>
        <dbReference type="ChEBI" id="CHEBI:61977"/>
        <dbReference type="ChEBI" id="CHEBI:456216"/>
        <dbReference type="EC" id="2.7.11.1"/>
    </reaction>
</comment>
<evidence type="ECO:0000256" key="12">
    <source>
        <dbReference type="PROSITE-ProRule" id="PRU10141"/>
    </source>
</evidence>
<dbReference type="FunFam" id="3.30.200.20:FF:000162">
    <property type="entry name" value="Adenine nucleotide alpha hydrolase-like domain kinase"/>
    <property type="match status" value="1"/>
</dbReference>
<dbReference type="FunFam" id="1.10.510.10:FF:000430">
    <property type="entry name" value="Protein kinase superfamily protein"/>
    <property type="match status" value="1"/>
</dbReference>
<accession>A0A4Y7ITB9</accession>
<evidence type="ECO:0000313" key="16">
    <source>
        <dbReference type="Proteomes" id="UP000316621"/>
    </source>
</evidence>
<dbReference type="PANTHER" id="PTHR47982">
    <property type="entry name" value="PROLINE-RICH RECEPTOR-LIKE PROTEIN KINASE PERK4"/>
    <property type="match status" value="1"/>
</dbReference>
<dbReference type="EMBL" id="CM010716">
    <property type="protein sequence ID" value="RZC51927.1"/>
    <property type="molecule type" value="Genomic_DNA"/>
</dbReference>
<dbReference type="PROSITE" id="PS00107">
    <property type="entry name" value="PROTEIN_KINASE_ATP"/>
    <property type="match status" value="1"/>
</dbReference>
<evidence type="ECO:0000256" key="8">
    <source>
        <dbReference type="ARBA" id="ARBA00022989"/>
    </source>
</evidence>
<organism evidence="15 16">
    <name type="scientific">Papaver somniferum</name>
    <name type="common">Opium poppy</name>
    <dbReference type="NCBI Taxonomy" id="3469"/>
    <lineage>
        <taxon>Eukaryota</taxon>
        <taxon>Viridiplantae</taxon>
        <taxon>Streptophyta</taxon>
        <taxon>Embryophyta</taxon>
        <taxon>Tracheophyta</taxon>
        <taxon>Spermatophyta</taxon>
        <taxon>Magnoliopsida</taxon>
        <taxon>Ranunculales</taxon>
        <taxon>Papaveraceae</taxon>
        <taxon>Papaveroideae</taxon>
        <taxon>Papaver</taxon>
    </lineage>
</organism>
<dbReference type="GO" id="GO:0004674">
    <property type="term" value="F:protein serine/threonine kinase activity"/>
    <property type="evidence" value="ECO:0007669"/>
    <property type="project" value="UniProtKB-KW"/>
</dbReference>
<dbReference type="EC" id="2.7.11.1" evidence="2"/>
<dbReference type="SUPFAM" id="SSF56112">
    <property type="entry name" value="Protein kinase-like (PK-like)"/>
    <property type="match status" value="1"/>
</dbReference>
<keyword evidence="8 13" id="KW-1133">Transmembrane helix</keyword>